<keyword evidence="1" id="KW-0812">Transmembrane</keyword>
<evidence type="ECO:0000313" key="2">
    <source>
        <dbReference type="Ensembl" id="ENSCJAP00000075083.2"/>
    </source>
</evidence>
<evidence type="ECO:0000256" key="1">
    <source>
        <dbReference type="SAM" id="Phobius"/>
    </source>
</evidence>
<organism evidence="2 3">
    <name type="scientific">Callithrix jacchus</name>
    <name type="common">White-tufted-ear marmoset</name>
    <name type="synonym">Simia Jacchus</name>
    <dbReference type="NCBI Taxonomy" id="9483"/>
    <lineage>
        <taxon>Eukaryota</taxon>
        <taxon>Metazoa</taxon>
        <taxon>Chordata</taxon>
        <taxon>Craniata</taxon>
        <taxon>Vertebrata</taxon>
        <taxon>Euteleostomi</taxon>
        <taxon>Mammalia</taxon>
        <taxon>Eutheria</taxon>
        <taxon>Euarchontoglires</taxon>
        <taxon>Primates</taxon>
        <taxon>Haplorrhini</taxon>
        <taxon>Platyrrhini</taxon>
        <taxon>Cebidae</taxon>
        <taxon>Callitrichinae</taxon>
        <taxon>Callithrix</taxon>
        <taxon>Callithrix</taxon>
    </lineage>
</organism>
<evidence type="ECO:0000313" key="3">
    <source>
        <dbReference type="Proteomes" id="UP000008225"/>
    </source>
</evidence>
<sequence>MCYLRPRPRLECNGTILAHCNLHLLGSRDSPASASRIAEFTGMSHHDQLIFVFLVEMVFPHIGQAGLKLLTSDDPPTLASHSAGTTGMSHHIRPSLIHFSQTYSIGAIYGVLLNFIFQVFVTTCKTWHDE</sequence>
<proteinExistence type="predicted"/>
<feature type="transmembrane region" description="Helical" evidence="1">
    <location>
        <begin position="103"/>
        <end position="121"/>
    </location>
</feature>
<dbReference type="GeneTree" id="ENSGT01150000286943"/>
<keyword evidence="1" id="KW-1133">Transmembrane helix</keyword>
<dbReference type="Ensembl" id="ENSCJAT00000091551.2">
    <property type="protein sequence ID" value="ENSCJAP00000075083.2"/>
    <property type="gene ID" value="ENSCJAG00000052690.2"/>
</dbReference>
<dbReference type="Bgee" id="ENSCJAG00000052690">
    <property type="expression patterns" value="Expressed in kidney"/>
</dbReference>
<accession>A0A5F4WBL3</accession>
<reference evidence="2" key="3">
    <citation type="submission" date="2025-09" db="UniProtKB">
        <authorList>
            <consortium name="Ensembl"/>
        </authorList>
    </citation>
    <scope>IDENTIFICATION</scope>
</reference>
<dbReference type="InParanoid" id="A0A5F4WBL3"/>
<keyword evidence="3" id="KW-1185">Reference proteome</keyword>
<name>A0A5F4WBL3_CALJA</name>
<keyword evidence="1" id="KW-0472">Membrane</keyword>
<dbReference type="PRINTS" id="PR02045">
    <property type="entry name" value="F138DOMAIN"/>
</dbReference>
<reference evidence="2" key="2">
    <citation type="submission" date="2025-08" db="UniProtKB">
        <authorList>
            <consortium name="Ensembl"/>
        </authorList>
    </citation>
    <scope>IDENTIFICATION</scope>
</reference>
<protein>
    <submittedName>
        <fullName evidence="2">Uncharacterized protein</fullName>
    </submittedName>
</protein>
<dbReference type="AlphaFoldDB" id="A0A5F4WBL3"/>
<reference evidence="2" key="1">
    <citation type="submission" date="2009-03" db="EMBL/GenBank/DDBJ databases">
        <authorList>
            <person name="Warren W."/>
            <person name="Ye L."/>
            <person name="Minx P."/>
            <person name="Worley K."/>
            <person name="Gibbs R."/>
            <person name="Wilson R.K."/>
        </authorList>
    </citation>
    <scope>NUCLEOTIDE SEQUENCE [LARGE SCALE GENOMIC DNA]</scope>
</reference>
<dbReference type="PANTHER" id="PTHR12138:SF162">
    <property type="entry name" value="CHROMOSOME UNDETERMINED SCAFFOLD_275, WHOLE GENOME SHOTGUN SEQUENCE"/>
    <property type="match status" value="1"/>
</dbReference>
<dbReference type="PANTHER" id="PTHR12138">
    <property type="entry name" value="PRIMATE-EXPANDED PROTEIN FAMILY"/>
    <property type="match status" value="1"/>
</dbReference>
<dbReference type="Proteomes" id="UP000008225">
    <property type="component" value="Chromosome 6"/>
</dbReference>